<accession>A0A0F9Q1M7</accession>
<keyword evidence="1" id="KW-0472">Membrane</keyword>
<feature type="transmembrane region" description="Helical" evidence="1">
    <location>
        <begin position="47"/>
        <end position="66"/>
    </location>
</feature>
<keyword evidence="1" id="KW-0812">Transmembrane</keyword>
<proteinExistence type="predicted"/>
<feature type="transmembrane region" description="Helical" evidence="1">
    <location>
        <begin position="21"/>
        <end position="41"/>
    </location>
</feature>
<evidence type="ECO:0000313" key="2">
    <source>
        <dbReference type="EMBL" id="KKN36394.1"/>
    </source>
</evidence>
<feature type="transmembrane region" description="Helical" evidence="1">
    <location>
        <begin position="119"/>
        <end position="141"/>
    </location>
</feature>
<organism evidence="2">
    <name type="scientific">marine sediment metagenome</name>
    <dbReference type="NCBI Taxonomy" id="412755"/>
    <lineage>
        <taxon>unclassified sequences</taxon>
        <taxon>metagenomes</taxon>
        <taxon>ecological metagenomes</taxon>
    </lineage>
</organism>
<keyword evidence="1" id="KW-1133">Transmembrane helix</keyword>
<feature type="transmembrane region" description="Helical" evidence="1">
    <location>
        <begin position="161"/>
        <end position="180"/>
    </location>
</feature>
<feature type="non-terminal residue" evidence="2">
    <location>
        <position position="283"/>
    </location>
</feature>
<dbReference type="EMBL" id="LAZR01001968">
    <property type="protein sequence ID" value="KKN36394.1"/>
    <property type="molecule type" value="Genomic_DNA"/>
</dbReference>
<comment type="caution">
    <text evidence="2">The sequence shown here is derived from an EMBL/GenBank/DDBJ whole genome shotgun (WGS) entry which is preliminary data.</text>
</comment>
<sequence length="283" mass="31714">MNNQTQIMQYMHQRLLEESRSSDKIMLLILAAHLPFIYFIVPSGYGSNLQGAIPATLAVIASLAAYKTAQGTLFSRCIIGVSFMVMSMIMIMQQFGRLEMHFHIFTALAFLIIWRDWRVIVISAGAIAIHHALSVPLQLSGVDLGGMPYIAYAQTCDWPTFFLHALFVVIESAVLIFYCLRMQRQFVLANHLIANIQNAATNKDVTGDVSLIPAKNQTDKLFVASLKRFYEMIRDNMLSFQKSSSELSEISLKSSEISSQNESDLNSQNESIQSIVTAINEMT</sequence>
<feature type="transmembrane region" description="Helical" evidence="1">
    <location>
        <begin position="73"/>
        <end position="92"/>
    </location>
</feature>
<feature type="transmembrane region" description="Helical" evidence="1">
    <location>
        <begin position="98"/>
        <end position="114"/>
    </location>
</feature>
<evidence type="ECO:0008006" key="3">
    <source>
        <dbReference type="Google" id="ProtNLM"/>
    </source>
</evidence>
<dbReference type="AlphaFoldDB" id="A0A0F9Q1M7"/>
<evidence type="ECO:0000256" key="1">
    <source>
        <dbReference type="SAM" id="Phobius"/>
    </source>
</evidence>
<name>A0A0F9Q1M7_9ZZZZ</name>
<gene>
    <name evidence="2" type="ORF">LCGC14_0773930</name>
</gene>
<reference evidence="2" key="1">
    <citation type="journal article" date="2015" name="Nature">
        <title>Complex archaea that bridge the gap between prokaryotes and eukaryotes.</title>
        <authorList>
            <person name="Spang A."/>
            <person name="Saw J.H."/>
            <person name="Jorgensen S.L."/>
            <person name="Zaremba-Niedzwiedzka K."/>
            <person name="Martijn J."/>
            <person name="Lind A.E."/>
            <person name="van Eijk R."/>
            <person name="Schleper C."/>
            <person name="Guy L."/>
            <person name="Ettema T.J."/>
        </authorList>
    </citation>
    <scope>NUCLEOTIDE SEQUENCE</scope>
</reference>
<protein>
    <recommendedName>
        <fullName evidence="3">Methyl-accepting chemotaxis protein</fullName>
    </recommendedName>
</protein>